<dbReference type="EMBL" id="CP025682">
    <property type="protein sequence ID" value="AUN96486.1"/>
    <property type="molecule type" value="Genomic_DNA"/>
</dbReference>
<evidence type="ECO:0000256" key="1">
    <source>
        <dbReference type="ARBA" id="ARBA00022723"/>
    </source>
</evidence>
<dbReference type="Gene3D" id="3.10.180.10">
    <property type="entry name" value="2,3-Dihydroxybiphenyl 1,2-Dioxygenase, domain 1"/>
    <property type="match status" value="1"/>
</dbReference>
<dbReference type="GO" id="GO:0046872">
    <property type="term" value="F:metal ion binding"/>
    <property type="evidence" value="ECO:0007669"/>
    <property type="project" value="UniProtKB-KW"/>
</dbReference>
<dbReference type="CDD" id="cd06587">
    <property type="entry name" value="VOC"/>
    <property type="match status" value="1"/>
</dbReference>
<evidence type="ECO:0000313" key="4">
    <source>
        <dbReference type="Proteomes" id="UP000242205"/>
    </source>
</evidence>
<proteinExistence type="predicted"/>
<organism evidence="3 4">
    <name type="scientific">Pseudazoarcus pumilus</name>
    <dbReference type="NCBI Taxonomy" id="2067960"/>
    <lineage>
        <taxon>Bacteria</taxon>
        <taxon>Pseudomonadati</taxon>
        <taxon>Pseudomonadota</taxon>
        <taxon>Betaproteobacteria</taxon>
        <taxon>Rhodocyclales</taxon>
        <taxon>Zoogloeaceae</taxon>
        <taxon>Pseudazoarcus</taxon>
    </lineage>
</organism>
<dbReference type="GO" id="GO:0046491">
    <property type="term" value="P:L-methylmalonyl-CoA metabolic process"/>
    <property type="evidence" value="ECO:0007669"/>
    <property type="project" value="TreeGrafter"/>
</dbReference>
<dbReference type="OrthoDB" id="9804944at2"/>
<evidence type="ECO:0000259" key="2">
    <source>
        <dbReference type="PROSITE" id="PS51819"/>
    </source>
</evidence>
<gene>
    <name evidence="3" type="ORF">C0099_13960</name>
</gene>
<accession>A0A2I6SB49</accession>
<dbReference type="GO" id="GO:0004493">
    <property type="term" value="F:methylmalonyl-CoA epimerase activity"/>
    <property type="evidence" value="ECO:0007669"/>
    <property type="project" value="TreeGrafter"/>
</dbReference>
<dbReference type="InterPro" id="IPR029068">
    <property type="entry name" value="Glyas_Bleomycin-R_OHBP_Dase"/>
</dbReference>
<dbReference type="AlphaFoldDB" id="A0A2I6SB49"/>
<dbReference type="SUPFAM" id="SSF54593">
    <property type="entry name" value="Glyoxalase/Bleomycin resistance protein/Dihydroxybiphenyl dioxygenase"/>
    <property type="match status" value="1"/>
</dbReference>
<dbReference type="PANTHER" id="PTHR43048:SF4">
    <property type="entry name" value="RING-CLEAVING DIOXYGENASE-RELATED"/>
    <property type="match status" value="1"/>
</dbReference>
<dbReference type="InterPro" id="IPR051785">
    <property type="entry name" value="MMCE/EMCE_epimerase"/>
</dbReference>
<evidence type="ECO:0000313" key="3">
    <source>
        <dbReference type="EMBL" id="AUN96486.1"/>
    </source>
</evidence>
<sequence length="139" mass="15569">MANRPAPFNGLRHLALVVPNLEECERFYVDIIGMQILRRASADLVYLTLGNDNLSLGRNREGERSGVQYLDHFGFIVDTVDQLHEWFDFMKAKGVNVLDEPHDHGDGARSFHVTDPAGNVIQPIYHPAISGQRFSAPGQ</sequence>
<dbReference type="KEGG" id="atw:C0099_13960"/>
<dbReference type="Pfam" id="PF00903">
    <property type="entry name" value="Glyoxalase"/>
    <property type="match status" value="1"/>
</dbReference>
<dbReference type="InterPro" id="IPR004360">
    <property type="entry name" value="Glyas_Fos-R_dOase_dom"/>
</dbReference>
<dbReference type="Proteomes" id="UP000242205">
    <property type="component" value="Chromosome"/>
</dbReference>
<dbReference type="InterPro" id="IPR037523">
    <property type="entry name" value="VOC_core"/>
</dbReference>
<name>A0A2I6SB49_9RHOO</name>
<reference evidence="3 4" key="1">
    <citation type="submission" date="2018-01" db="EMBL/GenBank/DDBJ databases">
        <authorList>
            <person name="Fu G.-Y."/>
        </authorList>
    </citation>
    <scope>NUCLEOTIDE SEQUENCE [LARGE SCALE GENOMIC DNA]</scope>
    <source>
        <strain evidence="3 4">SY39</strain>
    </source>
</reference>
<dbReference type="PANTHER" id="PTHR43048">
    <property type="entry name" value="METHYLMALONYL-COA EPIMERASE"/>
    <property type="match status" value="1"/>
</dbReference>
<keyword evidence="1" id="KW-0479">Metal-binding</keyword>
<keyword evidence="4" id="KW-1185">Reference proteome</keyword>
<dbReference type="PROSITE" id="PS51819">
    <property type="entry name" value="VOC"/>
    <property type="match status" value="1"/>
</dbReference>
<feature type="domain" description="VOC" evidence="2">
    <location>
        <begin position="10"/>
        <end position="126"/>
    </location>
</feature>
<protein>
    <submittedName>
        <fullName evidence="3">VOC family protein</fullName>
    </submittedName>
</protein>